<feature type="region of interest" description="Disordered" evidence="1">
    <location>
        <begin position="21"/>
        <end position="40"/>
    </location>
</feature>
<evidence type="ECO:0000313" key="3">
    <source>
        <dbReference type="Proteomes" id="UP000037432"/>
    </source>
</evidence>
<gene>
    <name evidence="2" type="ORF">ACM01_15990</name>
</gene>
<dbReference type="EMBL" id="LFNT01000015">
    <property type="protein sequence ID" value="KMS74112.1"/>
    <property type="molecule type" value="Genomic_DNA"/>
</dbReference>
<organism evidence="2 3">
    <name type="scientific">Streptomyces viridochromogenes</name>
    <dbReference type="NCBI Taxonomy" id="1938"/>
    <lineage>
        <taxon>Bacteria</taxon>
        <taxon>Bacillati</taxon>
        <taxon>Actinomycetota</taxon>
        <taxon>Actinomycetes</taxon>
        <taxon>Kitasatosporales</taxon>
        <taxon>Streptomycetaceae</taxon>
        <taxon>Streptomyces</taxon>
    </lineage>
</organism>
<dbReference type="PATRIC" id="fig|1938.3.peg.9866"/>
<dbReference type="Proteomes" id="UP000037432">
    <property type="component" value="Unassembled WGS sequence"/>
</dbReference>
<evidence type="ECO:0000313" key="2">
    <source>
        <dbReference type="EMBL" id="KMS74112.1"/>
    </source>
</evidence>
<sequence length="90" mass="10233">MDRGDWVDRVHGTLDVLTRRGGARGARDASGHLGEIPIDRDQRTFELPPYVEAMRRSIRGRFEPASEDEAPAAPQTVIVERKPKRARKRK</sequence>
<protein>
    <submittedName>
        <fullName evidence="2">Uncharacterized protein</fullName>
    </submittedName>
</protein>
<evidence type="ECO:0000256" key="1">
    <source>
        <dbReference type="SAM" id="MobiDB-lite"/>
    </source>
</evidence>
<accession>A0A0J7ZFF3</accession>
<proteinExistence type="predicted"/>
<name>A0A0J7ZFF3_STRVR</name>
<feature type="region of interest" description="Disordered" evidence="1">
    <location>
        <begin position="62"/>
        <end position="90"/>
    </location>
</feature>
<comment type="caution">
    <text evidence="2">The sequence shown here is derived from an EMBL/GenBank/DDBJ whole genome shotgun (WGS) entry which is preliminary data.</text>
</comment>
<dbReference type="AlphaFoldDB" id="A0A0J7ZFF3"/>
<reference evidence="2 3" key="1">
    <citation type="submission" date="2015-06" db="EMBL/GenBank/DDBJ databases">
        <authorList>
            <person name="Ju K.-S."/>
            <person name="Doroghazi J.R."/>
            <person name="Metcalf W.W."/>
        </authorList>
    </citation>
    <scope>NUCLEOTIDE SEQUENCE [LARGE SCALE GENOMIC DNA]</scope>
    <source>
        <strain evidence="2 3">NRRL 3414</strain>
    </source>
</reference>